<name>A0ABT8YB73_9SPHN</name>
<dbReference type="SUPFAM" id="SSF53187">
    <property type="entry name" value="Zn-dependent exopeptidases"/>
    <property type="match status" value="1"/>
</dbReference>
<keyword evidence="2" id="KW-1185">Reference proteome</keyword>
<comment type="caution">
    <text evidence="1">The sequence shown here is derived from an EMBL/GenBank/DDBJ whole genome shotgun (WGS) entry which is preliminary data.</text>
</comment>
<dbReference type="Pfam" id="PF05013">
    <property type="entry name" value="FGase"/>
    <property type="match status" value="1"/>
</dbReference>
<dbReference type="InterPro" id="IPR007709">
    <property type="entry name" value="N-FG_amidohydro"/>
</dbReference>
<proteinExistence type="predicted"/>
<organism evidence="1 2">
    <name type="scientific">Sphingomonas natans</name>
    <dbReference type="NCBI Taxonomy" id="3063330"/>
    <lineage>
        <taxon>Bacteria</taxon>
        <taxon>Pseudomonadati</taxon>
        <taxon>Pseudomonadota</taxon>
        <taxon>Alphaproteobacteria</taxon>
        <taxon>Sphingomonadales</taxon>
        <taxon>Sphingomonadaceae</taxon>
        <taxon>Sphingomonas</taxon>
    </lineage>
</organism>
<gene>
    <name evidence="1" type="ORF">Q4F19_14430</name>
</gene>
<accession>A0ABT8YB73</accession>
<evidence type="ECO:0000313" key="1">
    <source>
        <dbReference type="EMBL" id="MDO6415583.1"/>
    </source>
</evidence>
<reference evidence="1" key="1">
    <citation type="submission" date="2023-07" db="EMBL/GenBank/DDBJ databases">
        <authorList>
            <person name="Kim M."/>
        </authorList>
    </citation>
    <scope>NUCLEOTIDE SEQUENCE</scope>
    <source>
        <strain evidence="1">BIUV-7</strain>
    </source>
</reference>
<protein>
    <submittedName>
        <fullName evidence="1">N-formylglutamate amidohydrolase</fullName>
    </submittedName>
</protein>
<dbReference type="Gene3D" id="3.40.630.40">
    <property type="entry name" value="Zn-dependent exopeptidases"/>
    <property type="match status" value="1"/>
</dbReference>
<evidence type="ECO:0000313" key="2">
    <source>
        <dbReference type="Proteomes" id="UP001169764"/>
    </source>
</evidence>
<dbReference type="RefSeq" id="WP_303543697.1">
    <property type="nucleotide sequence ID" value="NZ_JAUOTP010000006.1"/>
</dbReference>
<sequence>MRSSSNGPLLAADDPPPVSIHNEGGCSPFLLVGDHAGNAIPRQLGDLGLSDADRVRHIAWDIGSRDLGFALAGRLDAVFIHQTYSRLVIDCNRDPASREAMPATSDGSAIPANRDLPAAEIAARISEVHAAYHDAIAAEIDRRRLAGRHTILVSLHSFTPVMNGVARPWQISILFDRDPTGFSRALLGSLSGTDLVVGENEPYRMDETDYTVPRHAHRADLAYAEIEIRQDELLSEDSVRRMADMVGTALEVARRAIV</sequence>
<dbReference type="EMBL" id="JAUOTP010000006">
    <property type="protein sequence ID" value="MDO6415583.1"/>
    <property type="molecule type" value="Genomic_DNA"/>
</dbReference>
<dbReference type="InterPro" id="IPR011227">
    <property type="entry name" value="UCP029730"/>
</dbReference>
<dbReference type="PIRSF" id="PIRSF029730">
    <property type="entry name" value="UCP029730"/>
    <property type="match status" value="1"/>
</dbReference>
<dbReference type="Proteomes" id="UP001169764">
    <property type="component" value="Unassembled WGS sequence"/>
</dbReference>